<dbReference type="EMBL" id="CP048286">
    <property type="protein sequence ID" value="QHW31038.1"/>
    <property type="molecule type" value="Genomic_DNA"/>
</dbReference>
<protein>
    <submittedName>
        <fullName evidence="1">Uncharacterized protein</fullName>
    </submittedName>
</protein>
<evidence type="ECO:0000313" key="1">
    <source>
        <dbReference type="EMBL" id="QHW31038.1"/>
    </source>
</evidence>
<reference evidence="1 2" key="1">
    <citation type="submission" date="2020-02" db="EMBL/GenBank/DDBJ databases">
        <title>Paenibacillus sp. nov., isolated from rhizosphere soil of tomato.</title>
        <authorList>
            <person name="Weon H.-Y."/>
            <person name="Lee S.A."/>
        </authorList>
    </citation>
    <scope>NUCLEOTIDE SEQUENCE [LARGE SCALE GENOMIC DNA]</scope>
    <source>
        <strain evidence="1 2">14171R-81</strain>
    </source>
</reference>
<name>A0A6C0NXW5_9BACL</name>
<keyword evidence="2" id="KW-1185">Reference proteome</keyword>
<organism evidence="1 2">
    <name type="scientific">Paenibacillus rhizovicinus</name>
    <dbReference type="NCBI Taxonomy" id="2704463"/>
    <lineage>
        <taxon>Bacteria</taxon>
        <taxon>Bacillati</taxon>
        <taxon>Bacillota</taxon>
        <taxon>Bacilli</taxon>
        <taxon>Bacillales</taxon>
        <taxon>Paenibacillaceae</taxon>
        <taxon>Paenibacillus</taxon>
    </lineage>
</organism>
<dbReference type="AlphaFoldDB" id="A0A6C0NXW5"/>
<sequence>MNNQEDFQRLLKKEYLLGPEVMMVNQVGINYYSGTKSSAFYELWGEKEIFRLLILRPSSNLFASKFVGKNHLIFLLIVEDDQLIGGFVSLQENMLEQLTSVLHNLNEKSLKELEDLWSLFVKDHYAQLPTDNIR</sequence>
<gene>
    <name evidence="1" type="ORF">GZH47_09335</name>
</gene>
<dbReference type="RefSeq" id="WP_162639847.1">
    <property type="nucleotide sequence ID" value="NZ_CP048286.1"/>
</dbReference>
<dbReference type="KEGG" id="prz:GZH47_09335"/>
<evidence type="ECO:0000313" key="2">
    <source>
        <dbReference type="Proteomes" id="UP000479114"/>
    </source>
</evidence>
<proteinExistence type="predicted"/>
<dbReference type="Proteomes" id="UP000479114">
    <property type="component" value="Chromosome"/>
</dbReference>
<accession>A0A6C0NXW5</accession>